<name>A0A093PJ09_9PASS</name>
<proteinExistence type="predicted"/>
<dbReference type="AlphaFoldDB" id="A0A093PJ09"/>
<reference evidence="1 2" key="1">
    <citation type="submission" date="2014-06" db="EMBL/GenBank/DDBJ databases">
        <title>Genome evolution of avian class.</title>
        <authorList>
            <person name="Zhang G."/>
            <person name="Li C."/>
        </authorList>
    </citation>
    <scope>NUCLEOTIDE SEQUENCE [LARGE SCALE GENOMIC DNA]</scope>
    <source>
        <strain evidence="1">BGI_N305</strain>
    </source>
</reference>
<dbReference type="OrthoDB" id="9384856at2759"/>
<gene>
    <name evidence="1" type="ORF">N305_05492</name>
</gene>
<sequence length="122" mass="13044">VEACVVEDAVERAAVEAGDSLQGSAVIGVDKGQVLDKEQVDNIVAPVTLIDRDAGVARTEDLRDGGEVQHGIGPEHEAVRQRRQHILHHLGAQLQRALHHGQLLPHQVSVGASGAQRLQQPL</sequence>
<dbReference type="Proteomes" id="UP000053258">
    <property type="component" value="Unassembled WGS sequence"/>
</dbReference>
<protein>
    <submittedName>
        <fullName evidence="1">Uncharacterized protein</fullName>
    </submittedName>
</protein>
<feature type="non-terminal residue" evidence="1">
    <location>
        <position position="1"/>
    </location>
</feature>
<accession>A0A093PJ09</accession>
<keyword evidence="2" id="KW-1185">Reference proteome</keyword>
<dbReference type="EMBL" id="KL669486">
    <property type="protein sequence ID" value="KFW76421.1"/>
    <property type="molecule type" value="Genomic_DNA"/>
</dbReference>
<feature type="non-terminal residue" evidence="1">
    <location>
        <position position="122"/>
    </location>
</feature>
<organism evidence="1 2">
    <name type="scientific">Manacus vitellinus</name>
    <name type="common">golden-collared manakin</name>
    <dbReference type="NCBI Taxonomy" id="328815"/>
    <lineage>
        <taxon>Eukaryota</taxon>
        <taxon>Metazoa</taxon>
        <taxon>Chordata</taxon>
        <taxon>Craniata</taxon>
        <taxon>Vertebrata</taxon>
        <taxon>Euteleostomi</taxon>
        <taxon>Archelosauria</taxon>
        <taxon>Archosauria</taxon>
        <taxon>Dinosauria</taxon>
        <taxon>Saurischia</taxon>
        <taxon>Theropoda</taxon>
        <taxon>Coelurosauria</taxon>
        <taxon>Aves</taxon>
        <taxon>Neognathae</taxon>
        <taxon>Neoaves</taxon>
        <taxon>Telluraves</taxon>
        <taxon>Australaves</taxon>
        <taxon>Passeriformes</taxon>
        <taxon>Pipridae</taxon>
        <taxon>Manacus</taxon>
    </lineage>
</organism>
<evidence type="ECO:0000313" key="1">
    <source>
        <dbReference type="EMBL" id="KFW76421.1"/>
    </source>
</evidence>
<evidence type="ECO:0000313" key="2">
    <source>
        <dbReference type="Proteomes" id="UP000053258"/>
    </source>
</evidence>